<dbReference type="InterPro" id="IPR018759">
    <property type="entry name" value="BBP2_2"/>
</dbReference>
<evidence type="ECO:0000256" key="4">
    <source>
        <dbReference type="SAM" id="SignalP"/>
    </source>
</evidence>
<dbReference type="SMART" id="SM00028">
    <property type="entry name" value="TPR"/>
    <property type="match status" value="2"/>
</dbReference>
<dbReference type="Gene3D" id="1.25.40.10">
    <property type="entry name" value="Tetratricopeptide repeat domain"/>
    <property type="match status" value="1"/>
</dbReference>
<feature type="repeat" description="TPR" evidence="3">
    <location>
        <begin position="57"/>
        <end position="90"/>
    </location>
</feature>
<proteinExistence type="predicted"/>
<keyword evidence="4" id="KW-0732">Signal</keyword>
<dbReference type="Proteomes" id="UP000006176">
    <property type="component" value="Chromosome"/>
</dbReference>
<dbReference type="RefSeq" id="WP_014770674.1">
    <property type="nucleotide sequence ID" value="NC_018002.1"/>
</dbReference>
<evidence type="ECO:0000256" key="1">
    <source>
        <dbReference type="ARBA" id="ARBA00022737"/>
    </source>
</evidence>
<dbReference type="PATRIC" id="fig|760154.4.peg.2543"/>
<dbReference type="InterPro" id="IPR011990">
    <property type="entry name" value="TPR-like_helical_dom_sf"/>
</dbReference>
<dbReference type="AlphaFoldDB" id="I3Y0T7"/>
<evidence type="ECO:0000313" key="6">
    <source>
        <dbReference type="Proteomes" id="UP000006176"/>
    </source>
</evidence>
<reference evidence="5 6" key="1">
    <citation type="submission" date="2012-06" db="EMBL/GenBank/DDBJ databases">
        <title>Complete sequence of Sulfurospirillum barnesii SES-3.</title>
        <authorList>
            <consortium name="US DOE Joint Genome Institute"/>
            <person name="Lucas S."/>
            <person name="Han J."/>
            <person name="Lapidus A."/>
            <person name="Cheng J.-F."/>
            <person name="Goodwin L."/>
            <person name="Pitluck S."/>
            <person name="Peters L."/>
            <person name="Ovchinnikova G."/>
            <person name="Lu M."/>
            <person name="Detter J.C."/>
            <person name="Han C."/>
            <person name="Tapia R."/>
            <person name="Land M."/>
            <person name="Hauser L."/>
            <person name="Kyrpides N."/>
            <person name="Ivanova N."/>
            <person name="Pagani I."/>
            <person name="Stolz J."/>
            <person name="Arkin A."/>
            <person name="Dehal P."/>
            <person name="Oremland R."/>
            <person name="Saltikov C."/>
            <person name="Basu P."/>
            <person name="Hollibaugh J."/>
            <person name="Newman D."/>
            <person name="Stolyar S."/>
            <person name="Hazen T."/>
            <person name="Woyke T."/>
        </authorList>
    </citation>
    <scope>NUCLEOTIDE SEQUENCE [LARGE SCALE GENOMIC DNA]</scope>
    <source>
        <strain evidence="6">ATCC 700032 / DSM 10660 / SES-3</strain>
    </source>
</reference>
<dbReference type="PROSITE" id="PS50293">
    <property type="entry name" value="TPR_REGION"/>
    <property type="match status" value="1"/>
</dbReference>
<feature type="chain" id="PRO_5003682243" evidence="4">
    <location>
        <begin position="20"/>
        <end position="433"/>
    </location>
</feature>
<dbReference type="EMBL" id="CP003333">
    <property type="protein sequence ID" value="AFL69811.1"/>
    <property type="molecule type" value="Genomic_DNA"/>
</dbReference>
<name>I3Y0T7_SULBS</name>
<gene>
    <name evidence="5" type="ordered locus">Sulba_2549</name>
</gene>
<dbReference type="InterPro" id="IPR013105">
    <property type="entry name" value="TPR_2"/>
</dbReference>
<evidence type="ECO:0000313" key="5">
    <source>
        <dbReference type="EMBL" id="AFL69811.1"/>
    </source>
</evidence>
<accession>I3Y0T7</accession>
<dbReference type="STRING" id="760154.Sulba_2549"/>
<keyword evidence="2 3" id="KW-0802">TPR repeat</keyword>
<keyword evidence="1" id="KW-0677">Repeat</keyword>
<dbReference type="HOGENOM" id="CLU_049566_0_0_7"/>
<sequence>MKTLPKVLLSLLTSSLLVAGTPYEQRFEEAKKGFEAKEYDKAYDLLDTLSGEMATHAQVHFYLGLCAIELQKYDEALAAFDRVLILDPNHVRTKLEIARIYYISGQYEQASVEIKSVLMENLPFDVKNNVESFKANLEQKLTKTAWLASVSIGVIHDSNANNTGMSQFNYLSFPINSDKEKSDTYMYTSAGLTNIYDIGQRGDWLVESNALFYLKMNRHIQDNNLALVSLSTKPYWTQNAYRIGFPISFDRVYLSGEGYAKVLQAGMEGTYLIDEKSMLLPSVSLKRTAYSDDDTLDANAHLWALTYKRSFGDDPIILSIGSSYEKSHKLRGTGLNVDADTWTHKIEASKELMRQLTGSLYYAYEDKDYDVKDFGFNNPHRKDKENTYSASLSYALSKTSSLNAILSYKDQKSTQEPYEYSKKTVGLNYIKSF</sequence>
<dbReference type="Pfam" id="PF10082">
    <property type="entry name" value="BBP2_2"/>
    <property type="match status" value="1"/>
</dbReference>
<keyword evidence="6" id="KW-1185">Reference proteome</keyword>
<evidence type="ECO:0000256" key="2">
    <source>
        <dbReference type="ARBA" id="ARBA00022803"/>
    </source>
</evidence>
<dbReference type="OrthoDB" id="5343316at2"/>
<evidence type="ECO:0000256" key="3">
    <source>
        <dbReference type="PROSITE-ProRule" id="PRU00339"/>
    </source>
</evidence>
<dbReference type="PROSITE" id="PS50005">
    <property type="entry name" value="TPR"/>
    <property type="match status" value="1"/>
</dbReference>
<dbReference type="Pfam" id="PF07719">
    <property type="entry name" value="TPR_2"/>
    <property type="match status" value="1"/>
</dbReference>
<dbReference type="InterPro" id="IPR019734">
    <property type="entry name" value="TPR_rpt"/>
</dbReference>
<dbReference type="SUPFAM" id="SSF48452">
    <property type="entry name" value="TPR-like"/>
    <property type="match status" value="1"/>
</dbReference>
<dbReference type="KEGG" id="sba:Sulba_2549"/>
<organism evidence="5 6">
    <name type="scientific">Sulfurospirillum barnesii (strain ATCC 700032 / DSM 10660 / SES-3)</name>
    <dbReference type="NCBI Taxonomy" id="760154"/>
    <lineage>
        <taxon>Bacteria</taxon>
        <taxon>Pseudomonadati</taxon>
        <taxon>Campylobacterota</taxon>
        <taxon>Epsilonproteobacteria</taxon>
        <taxon>Campylobacterales</taxon>
        <taxon>Sulfurospirillaceae</taxon>
        <taxon>Sulfurospirillum</taxon>
    </lineage>
</organism>
<protein>
    <submittedName>
        <fullName evidence="5">Tetratricopeptide repeat protein</fullName>
    </submittedName>
</protein>
<feature type="signal peptide" evidence="4">
    <location>
        <begin position="1"/>
        <end position="19"/>
    </location>
</feature>
<dbReference type="eggNOG" id="COG0457">
    <property type="taxonomic scope" value="Bacteria"/>
</dbReference>